<reference evidence="2" key="1">
    <citation type="journal article" date="2020" name="Stud. Mycol.">
        <title>101 Dothideomycetes genomes: a test case for predicting lifestyles and emergence of pathogens.</title>
        <authorList>
            <person name="Haridas S."/>
            <person name="Albert R."/>
            <person name="Binder M."/>
            <person name="Bloem J."/>
            <person name="Labutti K."/>
            <person name="Salamov A."/>
            <person name="Andreopoulos B."/>
            <person name="Baker S."/>
            <person name="Barry K."/>
            <person name="Bills G."/>
            <person name="Bluhm B."/>
            <person name="Cannon C."/>
            <person name="Castanera R."/>
            <person name="Culley D."/>
            <person name="Daum C."/>
            <person name="Ezra D."/>
            <person name="Gonzalez J."/>
            <person name="Henrissat B."/>
            <person name="Kuo A."/>
            <person name="Liang C."/>
            <person name="Lipzen A."/>
            <person name="Lutzoni F."/>
            <person name="Magnuson J."/>
            <person name="Mondo S."/>
            <person name="Nolan M."/>
            <person name="Ohm R."/>
            <person name="Pangilinan J."/>
            <person name="Park H.-J."/>
            <person name="Ramirez L."/>
            <person name="Alfaro M."/>
            <person name="Sun H."/>
            <person name="Tritt A."/>
            <person name="Yoshinaga Y."/>
            <person name="Zwiers L.-H."/>
            <person name="Turgeon B."/>
            <person name="Goodwin S."/>
            <person name="Spatafora J."/>
            <person name="Crous P."/>
            <person name="Grigoriev I."/>
        </authorList>
    </citation>
    <scope>NUCLEOTIDE SEQUENCE</scope>
    <source>
        <strain evidence="2">CBS 121739</strain>
    </source>
</reference>
<keyword evidence="1" id="KW-0732">Signal</keyword>
<dbReference type="EMBL" id="ML996570">
    <property type="protein sequence ID" value="KAF2759409.1"/>
    <property type="molecule type" value="Genomic_DNA"/>
</dbReference>
<accession>A0A6A6WB57</accession>
<keyword evidence="3" id="KW-1185">Reference proteome</keyword>
<gene>
    <name evidence="2" type="ORF">EJ05DRAFT_485427</name>
</gene>
<evidence type="ECO:0000256" key="1">
    <source>
        <dbReference type="SAM" id="SignalP"/>
    </source>
</evidence>
<feature type="signal peptide" evidence="1">
    <location>
        <begin position="1"/>
        <end position="27"/>
    </location>
</feature>
<dbReference type="GeneID" id="54486506"/>
<dbReference type="AlphaFoldDB" id="A0A6A6WB57"/>
<proteinExistence type="predicted"/>
<name>A0A6A6WB57_9PEZI</name>
<organism evidence="2 3">
    <name type="scientific">Pseudovirgaria hyperparasitica</name>
    <dbReference type="NCBI Taxonomy" id="470096"/>
    <lineage>
        <taxon>Eukaryota</taxon>
        <taxon>Fungi</taxon>
        <taxon>Dikarya</taxon>
        <taxon>Ascomycota</taxon>
        <taxon>Pezizomycotina</taxon>
        <taxon>Dothideomycetes</taxon>
        <taxon>Dothideomycetes incertae sedis</taxon>
        <taxon>Acrospermales</taxon>
        <taxon>Acrospermaceae</taxon>
        <taxon>Pseudovirgaria</taxon>
    </lineage>
</organism>
<evidence type="ECO:0000313" key="3">
    <source>
        <dbReference type="Proteomes" id="UP000799437"/>
    </source>
</evidence>
<protein>
    <submittedName>
        <fullName evidence="2">Uncharacterized protein</fullName>
    </submittedName>
</protein>
<evidence type="ECO:0000313" key="2">
    <source>
        <dbReference type="EMBL" id="KAF2759409.1"/>
    </source>
</evidence>
<sequence>MDMRRSGSECACLCLCLLWCLIAMADAGGGGREEAVLVSELLPTRCLRLPISRLTIFTANQVDLWDTRQPTGFCKPAPGTSKQCGVLTCNQPGRCILAGDREIGSYLGHMC</sequence>
<dbReference type="RefSeq" id="XP_033601860.1">
    <property type="nucleotide sequence ID" value="XM_033745452.1"/>
</dbReference>
<feature type="chain" id="PRO_5025376179" evidence="1">
    <location>
        <begin position="28"/>
        <end position="111"/>
    </location>
</feature>
<dbReference type="Proteomes" id="UP000799437">
    <property type="component" value="Unassembled WGS sequence"/>
</dbReference>